<evidence type="ECO:0000313" key="1">
    <source>
        <dbReference type="EMBL" id="GAA4070839.1"/>
    </source>
</evidence>
<protein>
    <submittedName>
        <fullName evidence="1">Uncharacterized protein</fullName>
    </submittedName>
</protein>
<dbReference type="Proteomes" id="UP001501734">
    <property type="component" value="Unassembled WGS sequence"/>
</dbReference>
<keyword evidence="2" id="KW-1185">Reference proteome</keyword>
<accession>A0ABP7VN27</accession>
<evidence type="ECO:0000313" key="2">
    <source>
        <dbReference type="Proteomes" id="UP001501734"/>
    </source>
</evidence>
<sequence length="54" mass="6212">MCRLPREKQELEIHFDKRALLGKVSSSLARRKAKHLSAAGVIRLLRASYLNSHR</sequence>
<dbReference type="EMBL" id="BAABDL010000085">
    <property type="protein sequence ID" value="GAA4070839.1"/>
    <property type="molecule type" value="Genomic_DNA"/>
</dbReference>
<reference evidence="2" key="1">
    <citation type="journal article" date="2019" name="Int. J. Syst. Evol. Microbiol.">
        <title>The Global Catalogue of Microorganisms (GCM) 10K type strain sequencing project: providing services to taxonomists for standard genome sequencing and annotation.</title>
        <authorList>
            <consortium name="The Broad Institute Genomics Platform"/>
            <consortium name="The Broad Institute Genome Sequencing Center for Infectious Disease"/>
            <person name="Wu L."/>
            <person name="Ma J."/>
        </authorList>
    </citation>
    <scope>NUCLEOTIDE SEQUENCE [LARGE SCALE GENOMIC DNA]</scope>
    <source>
        <strain evidence="2">JCM 17250</strain>
    </source>
</reference>
<comment type="caution">
    <text evidence="1">The sequence shown here is derived from an EMBL/GenBank/DDBJ whole genome shotgun (WGS) entry which is preliminary data.</text>
</comment>
<proteinExistence type="predicted"/>
<gene>
    <name evidence="1" type="ORF">GCM10022410_15530</name>
</gene>
<name>A0ABP7VN27_9BACI</name>
<organism evidence="1 2">
    <name type="scientific">Amphibacillus indicireducens</name>
    <dbReference type="NCBI Taxonomy" id="1076330"/>
    <lineage>
        <taxon>Bacteria</taxon>
        <taxon>Bacillati</taxon>
        <taxon>Bacillota</taxon>
        <taxon>Bacilli</taxon>
        <taxon>Bacillales</taxon>
        <taxon>Bacillaceae</taxon>
        <taxon>Amphibacillus</taxon>
    </lineage>
</organism>